<accession>A0A7L9GHH5</accession>
<evidence type="ECO:0000313" key="2">
    <source>
        <dbReference type="EMBL" id="QOJ91909.1"/>
    </source>
</evidence>
<keyword evidence="1" id="KW-1133">Transmembrane helix</keyword>
<dbReference type="Proteomes" id="UP000593847">
    <property type="component" value="Chromosome"/>
</dbReference>
<protein>
    <submittedName>
        <fullName evidence="2">Uncharacterized protein</fullName>
    </submittedName>
</protein>
<feature type="transmembrane region" description="Helical" evidence="1">
    <location>
        <begin position="12"/>
        <end position="33"/>
    </location>
</feature>
<evidence type="ECO:0000313" key="3">
    <source>
        <dbReference type="Proteomes" id="UP000593847"/>
    </source>
</evidence>
<feature type="transmembrane region" description="Helical" evidence="1">
    <location>
        <begin position="45"/>
        <end position="65"/>
    </location>
</feature>
<gene>
    <name evidence="2" type="ORF">ICN73_03210</name>
</gene>
<evidence type="ECO:0000256" key="1">
    <source>
        <dbReference type="SAM" id="Phobius"/>
    </source>
</evidence>
<proteinExistence type="predicted"/>
<name>A0A7L9GHH5_9PSED</name>
<reference evidence="2" key="1">
    <citation type="submission" date="2020-09" db="EMBL/GenBank/DDBJ databases">
        <title>Complete genome sequence of Pseudomonas taiwanensis CC, a plant growth-promoting and biotite-weathering strain.</title>
        <authorList>
            <person name="Cheng C."/>
        </authorList>
    </citation>
    <scope>NUCLEOTIDE SEQUENCE [LARGE SCALE GENOMIC DNA]</scope>
    <source>
        <strain evidence="2">WRS8</strain>
    </source>
</reference>
<dbReference type="RefSeq" id="WP_192907575.1">
    <property type="nucleotide sequence ID" value="NZ_CP062699.1"/>
</dbReference>
<dbReference type="EMBL" id="CP062699">
    <property type="protein sequence ID" value="QOJ91909.1"/>
    <property type="molecule type" value="Genomic_DNA"/>
</dbReference>
<sequence length="241" mass="27229">MEMSKLRFVVQAPLLYFSLLVVIALGIGAMLYFTDANADSRYIGVLSGLVTGLGIAAIQFFTQYIEQNTLAEYKKHGLDEFLPNRKDAEYYRKLIQQTEVGDKIVVMGVTCNRLLEDFANFSNSQSQDLLEAMARNVDVTLLLPKVRYLIEPNLSDFNNKTLPKAQAIEAKYPSNFKVLYYDFEPSHSIFLAGSYCLVGPIFKGLPSRDTPAIKFHKDGRYIKPYLQYINEAIKNSSANHA</sequence>
<dbReference type="KEGG" id="ptai:ICN73_03210"/>
<keyword evidence="3" id="KW-1185">Reference proteome</keyword>
<organism evidence="2 3">
    <name type="scientific">Pseudomonas taiwanensis</name>
    <dbReference type="NCBI Taxonomy" id="470150"/>
    <lineage>
        <taxon>Bacteria</taxon>
        <taxon>Pseudomonadati</taxon>
        <taxon>Pseudomonadota</taxon>
        <taxon>Gammaproteobacteria</taxon>
        <taxon>Pseudomonadales</taxon>
        <taxon>Pseudomonadaceae</taxon>
        <taxon>Pseudomonas</taxon>
    </lineage>
</organism>
<keyword evidence="1" id="KW-0812">Transmembrane</keyword>
<keyword evidence="1" id="KW-0472">Membrane</keyword>
<dbReference type="AlphaFoldDB" id="A0A7L9GHH5"/>